<name>A0A8J6NDJ7_9BACT</name>
<evidence type="ECO:0000313" key="3">
    <source>
        <dbReference type="Proteomes" id="UP000614424"/>
    </source>
</evidence>
<dbReference type="AlphaFoldDB" id="A0A8J6NDJ7"/>
<accession>A0A8J6NDJ7</accession>
<reference evidence="2 3" key="1">
    <citation type="submission" date="2020-08" db="EMBL/GenBank/DDBJ databases">
        <title>Bridging the membrane lipid divide: bacteria of the FCB group superphylum have the potential to synthesize archaeal ether lipids.</title>
        <authorList>
            <person name="Villanueva L."/>
            <person name="Von Meijenfeldt F.A.B."/>
            <person name="Westbye A.B."/>
            <person name="Yadav S."/>
            <person name="Hopmans E.C."/>
            <person name="Dutilh B.E."/>
            <person name="Sinninghe Damste J.S."/>
        </authorList>
    </citation>
    <scope>NUCLEOTIDE SEQUENCE [LARGE SCALE GENOMIC DNA]</scope>
    <source>
        <strain evidence="2">NIOZ-UU47</strain>
    </source>
</reference>
<evidence type="ECO:0000256" key="1">
    <source>
        <dbReference type="SAM" id="SignalP"/>
    </source>
</evidence>
<protein>
    <submittedName>
        <fullName evidence="2">Uncharacterized protein</fullName>
    </submittedName>
</protein>
<feature type="signal peptide" evidence="1">
    <location>
        <begin position="1"/>
        <end position="25"/>
    </location>
</feature>
<feature type="chain" id="PRO_5035223864" evidence="1">
    <location>
        <begin position="26"/>
        <end position="151"/>
    </location>
</feature>
<proteinExistence type="predicted"/>
<dbReference type="Proteomes" id="UP000614424">
    <property type="component" value="Unassembled WGS sequence"/>
</dbReference>
<dbReference type="EMBL" id="JACNJZ010000088">
    <property type="protein sequence ID" value="MBC8317417.1"/>
    <property type="molecule type" value="Genomic_DNA"/>
</dbReference>
<keyword evidence="1" id="KW-0732">Signal</keyword>
<gene>
    <name evidence="2" type="ORF">H8E41_05890</name>
</gene>
<sequence>MLKNICILLVCATLLLNTGCSVYMAATQPGLKNVELLKVGTTRDLLIAEFGDPVSSGVDGDGREYDKFSFVQGYSTGAKAGRAILHVVADVLTHGLWEVLGTPLEATFDGDKITYEVTYDRNDRIAQIIKFENVSSSIARANHRVISSLKW</sequence>
<evidence type="ECO:0000313" key="2">
    <source>
        <dbReference type="EMBL" id="MBC8317417.1"/>
    </source>
</evidence>
<organism evidence="2 3">
    <name type="scientific">Candidatus Desulfobia pelagia</name>
    <dbReference type="NCBI Taxonomy" id="2841692"/>
    <lineage>
        <taxon>Bacteria</taxon>
        <taxon>Pseudomonadati</taxon>
        <taxon>Thermodesulfobacteriota</taxon>
        <taxon>Desulfobulbia</taxon>
        <taxon>Desulfobulbales</taxon>
        <taxon>Desulfobulbaceae</taxon>
        <taxon>Candidatus Desulfobia</taxon>
    </lineage>
</organism>
<comment type="caution">
    <text evidence="2">The sequence shown here is derived from an EMBL/GenBank/DDBJ whole genome shotgun (WGS) entry which is preliminary data.</text>
</comment>